<evidence type="ECO:0000313" key="3">
    <source>
        <dbReference type="WBParaSite" id="MBELARI_LOCUS12876"/>
    </source>
</evidence>
<dbReference type="Gene3D" id="3.30.420.10">
    <property type="entry name" value="Ribonuclease H-like superfamily/Ribonuclease H"/>
    <property type="match status" value="1"/>
</dbReference>
<dbReference type="Proteomes" id="UP000887575">
    <property type="component" value="Unassembled WGS sequence"/>
</dbReference>
<dbReference type="GO" id="GO:0003676">
    <property type="term" value="F:nucleic acid binding"/>
    <property type="evidence" value="ECO:0007669"/>
    <property type="project" value="InterPro"/>
</dbReference>
<feature type="region of interest" description="Disordered" evidence="1">
    <location>
        <begin position="1"/>
        <end position="40"/>
    </location>
</feature>
<sequence length="131" mass="15059">MFSPSPEEEERGPLTLPKEEPSQFDPSTGLGAGPQSQNNNSLALNQNWLFLTKDQWPANSPDLNPLDFSVWGFMEEQLRNRKINNLNDLRQELIKIWNDLDANYLRRTVDSVKKRIEACIKADGGHFENFL</sequence>
<evidence type="ECO:0000256" key="1">
    <source>
        <dbReference type="SAM" id="MobiDB-lite"/>
    </source>
</evidence>
<accession>A0AAF3EFY5</accession>
<evidence type="ECO:0000313" key="4">
    <source>
        <dbReference type="WBParaSite" id="MBELARI_LOCUS3053"/>
    </source>
</evidence>
<name>A0AAF3EFY5_9BILA</name>
<dbReference type="WBParaSite" id="MBELARI_LOCUS12876">
    <property type="protein sequence ID" value="MBELARI_LOCUS12876"/>
    <property type="gene ID" value="MBELARI_LOCUS12876"/>
</dbReference>
<dbReference type="InterPro" id="IPR036397">
    <property type="entry name" value="RNaseH_sf"/>
</dbReference>
<organism evidence="2 3">
    <name type="scientific">Mesorhabditis belari</name>
    <dbReference type="NCBI Taxonomy" id="2138241"/>
    <lineage>
        <taxon>Eukaryota</taxon>
        <taxon>Metazoa</taxon>
        <taxon>Ecdysozoa</taxon>
        <taxon>Nematoda</taxon>
        <taxon>Chromadorea</taxon>
        <taxon>Rhabditida</taxon>
        <taxon>Rhabditina</taxon>
        <taxon>Rhabditomorpha</taxon>
        <taxon>Rhabditoidea</taxon>
        <taxon>Rhabditidae</taxon>
        <taxon>Mesorhabditinae</taxon>
        <taxon>Mesorhabditis</taxon>
    </lineage>
</organism>
<reference evidence="3 4" key="1">
    <citation type="submission" date="2024-02" db="UniProtKB">
        <authorList>
            <consortium name="WormBaseParasite"/>
        </authorList>
    </citation>
    <scope>IDENTIFICATION</scope>
</reference>
<dbReference type="WBParaSite" id="MBELARI_LOCUS3053">
    <property type="protein sequence ID" value="MBELARI_LOCUS3053"/>
    <property type="gene ID" value="MBELARI_LOCUS3053"/>
</dbReference>
<feature type="compositionally biased region" description="Acidic residues" evidence="1">
    <location>
        <begin position="1"/>
        <end position="10"/>
    </location>
</feature>
<dbReference type="AlphaFoldDB" id="A0AAF3EFY5"/>
<dbReference type="PANTHER" id="PTHR46068">
    <property type="entry name" value="PROTEIN CBG27172"/>
    <property type="match status" value="1"/>
</dbReference>
<protein>
    <submittedName>
        <fullName evidence="3 4">Uncharacterized protein</fullName>
    </submittedName>
</protein>
<proteinExistence type="predicted"/>
<keyword evidence="2" id="KW-1185">Reference proteome</keyword>
<evidence type="ECO:0000313" key="2">
    <source>
        <dbReference type="Proteomes" id="UP000887575"/>
    </source>
</evidence>
<dbReference type="PANTHER" id="PTHR46068:SF1">
    <property type="entry name" value="TRANSPOSASE IS30-LIKE HTH DOMAIN-CONTAINING PROTEIN"/>
    <property type="match status" value="1"/>
</dbReference>